<feature type="region of interest" description="Disordered" evidence="1">
    <location>
        <begin position="1"/>
        <end position="82"/>
    </location>
</feature>
<dbReference type="EMBL" id="JACEIK010000398">
    <property type="protein sequence ID" value="MCD7456344.1"/>
    <property type="molecule type" value="Genomic_DNA"/>
</dbReference>
<evidence type="ECO:0000256" key="1">
    <source>
        <dbReference type="SAM" id="MobiDB-lite"/>
    </source>
</evidence>
<comment type="caution">
    <text evidence="2">The sequence shown here is derived from an EMBL/GenBank/DDBJ whole genome shotgun (WGS) entry which is preliminary data.</text>
</comment>
<reference evidence="2 3" key="1">
    <citation type="journal article" date="2021" name="BMC Genomics">
        <title>Datura genome reveals duplications of psychoactive alkaloid biosynthetic genes and high mutation rate following tissue culture.</title>
        <authorList>
            <person name="Rajewski A."/>
            <person name="Carter-House D."/>
            <person name="Stajich J."/>
            <person name="Litt A."/>
        </authorList>
    </citation>
    <scope>NUCLEOTIDE SEQUENCE [LARGE SCALE GENOMIC DNA]</scope>
    <source>
        <strain evidence="2">AR-01</strain>
    </source>
</reference>
<dbReference type="Proteomes" id="UP000823775">
    <property type="component" value="Unassembled WGS sequence"/>
</dbReference>
<evidence type="ECO:0000313" key="3">
    <source>
        <dbReference type="Proteomes" id="UP000823775"/>
    </source>
</evidence>
<name>A0ABS8SBV2_DATST</name>
<keyword evidence="3" id="KW-1185">Reference proteome</keyword>
<evidence type="ECO:0000313" key="2">
    <source>
        <dbReference type="EMBL" id="MCD7456344.1"/>
    </source>
</evidence>
<organism evidence="2 3">
    <name type="scientific">Datura stramonium</name>
    <name type="common">Jimsonweed</name>
    <name type="synonym">Common thornapple</name>
    <dbReference type="NCBI Taxonomy" id="4076"/>
    <lineage>
        <taxon>Eukaryota</taxon>
        <taxon>Viridiplantae</taxon>
        <taxon>Streptophyta</taxon>
        <taxon>Embryophyta</taxon>
        <taxon>Tracheophyta</taxon>
        <taxon>Spermatophyta</taxon>
        <taxon>Magnoliopsida</taxon>
        <taxon>eudicotyledons</taxon>
        <taxon>Gunneridae</taxon>
        <taxon>Pentapetalae</taxon>
        <taxon>asterids</taxon>
        <taxon>lamiids</taxon>
        <taxon>Solanales</taxon>
        <taxon>Solanaceae</taxon>
        <taxon>Solanoideae</taxon>
        <taxon>Datureae</taxon>
        <taxon>Datura</taxon>
    </lineage>
</organism>
<protein>
    <submittedName>
        <fullName evidence="2">Uncharacterized protein</fullName>
    </submittedName>
</protein>
<feature type="non-terminal residue" evidence="2">
    <location>
        <position position="1"/>
    </location>
</feature>
<accession>A0ABS8SBV2</accession>
<gene>
    <name evidence="2" type="ORF">HAX54_031386</name>
</gene>
<proteinExistence type="predicted"/>
<feature type="compositionally biased region" description="Basic and acidic residues" evidence="1">
    <location>
        <begin position="69"/>
        <end position="82"/>
    </location>
</feature>
<feature type="compositionally biased region" description="Basic and acidic residues" evidence="1">
    <location>
        <begin position="36"/>
        <end position="49"/>
    </location>
</feature>
<sequence>APKSKRKLIQAWDVPEDSTSHDLAQPFMAPDLNESNTEKLGHASGEEPLPRPSPLPSSSKPSGIQKLAEMTRSHENELQWMA</sequence>